<dbReference type="InterPro" id="IPR019734">
    <property type="entry name" value="TPR_rpt"/>
</dbReference>
<dbReference type="Proteomes" id="UP001484239">
    <property type="component" value="Unassembled WGS sequence"/>
</dbReference>
<gene>
    <name evidence="2" type="ORF">WI372_06570</name>
</gene>
<dbReference type="EMBL" id="JBBHLI010000003">
    <property type="protein sequence ID" value="MEK9500635.1"/>
    <property type="molecule type" value="Genomic_DNA"/>
</dbReference>
<dbReference type="SMART" id="SM00028">
    <property type="entry name" value="TPR"/>
    <property type="match status" value="3"/>
</dbReference>
<proteinExistence type="predicted"/>
<evidence type="ECO:0000313" key="3">
    <source>
        <dbReference type="Proteomes" id="UP001484239"/>
    </source>
</evidence>
<evidence type="ECO:0000256" key="1">
    <source>
        <dbReference type="PROSITE-ProRule" id="PRU00339"/>
    </source>
</evidence>
<accession>A0ABU9E9P0</accession>
<sequence length="577" mass="63483">MSTTTRVFELDDHRGRREDRLRKTLALLAADPRRARLASQLADLMSRIGGDRAMLAWVDEFDADQARAHLVVDLIRDVPRRNVDLAPITEAWDRGVPGVLDLPQVRLADRSTQGSLAVVSLGSDGRRAWFAVIEGSYRRAPLGAEQIDMLTFRTGALAGTLLHPEVGIAFDGWRSFGFDPEQPDGEIPERILVRLMVMRFLRALVADDFVMHAEELEERVDLLGDELRGWGDDLEGALWRRIVDAGGAGNLDALGRACLDLGERLAHTGELESAIEAYGVAYEVASVQGDADRGGFVARRLGRAHRNAGAWTESEQWYRTSQELARVLGDAGAEAITLDGLASTQRVKGALPAARRTLARALELAKVSGSGYALGSVHQGLFTLSAIAGERERAVQHGWSAVEEYETAQDQLRALVSVAGLLLESGQGELAERTYQVILRHVEEPYYRLFALDGFAHSAALRGHRAEYLARCERLEAEDWRAAGPDFEGQVYLYRGRAWEAFGEFDRAREWFARALDFAETHRLTATLFSAEEGLERIESAGSAAAAPQPAESDVGSTEFILDRIERADRRLAGVGG</sequence>
<reference evidence="2 3" key="1">
    <citation type="submission" date="2024-02" db="EMBL/GenBank/DDBJ databases">
        <title>A novel Gemmatimonadota bacterium.</title>
        <authorList>
            <person name="Du Z.-J."/>
            <person name="Ye Y.-Q."/>
        </authorList>
    </citation>
    <scope>NUCLEOTIDE SEQUENCE [LARGE SCALE GENOMIC DNA]</scope>
    <source>
        <strain evidence="2 3">DH-20</strain>
    </source>
</reference>
<dbReference type="InterPro" id="IPR011990">
    <property type="entry name" value="TPR-like_helical_dom_sf"/>
</dbReference>
<keyword evidence="1" id="KW-0802">TPR repeat</keyword>
<dbReference type="SUPFAM" id="SSF48452">
    <property type="entry name" value="TPR-like"/>
    <property type="match status" value="1"/>
</dbReference>
<comment type="caution">
    <text evidence="2">The sequence shown here is derived from an EMBL/GenBank/DDBJ whole genome shotgun (WGS) entry which is preliminary data.</text>
</comment>
<dbReference type="Pfam" id="PF13424">
    <property type="entry name" value="TPR_12"/>
    <property type="match status" value="1"/>
</dbReference>
<dbReference type="PROSITE" id="PS50005">
    <property type="entry name" value="TPR"/>
    <property type="match status" value="1"/>
</dbReference>
<protein>
    <submittedName>
        <fullName evidence="2">Tetratricopeptide repeat protein</fullName>
    </submittedName>
</protein>
<organism evidence="2 3">
    <name type="scientific">Gaopeijia maritima</name>
    <dbReference type="NCBI Taxonomy" id="3119007"/>
    <lineage>
        <taxon>Bacteria</taxon>
        <taxon>Pseudomonadati</taxon>
        <taxon>Gemmatimonadota</taxon>
        <taxon>Longimicrobiia</taxon>
        <taxon>Gaopeijiales</taxon>
        <taxon>Gaopeijiaceae</taxon>
        <taxon>Gaopeijia</taxon>
    </lineage>
</organism>
<dbReference type="Gene3D" id="1.25.40.10">
    <property type="entry name" value="Tetratricopeptide repeat domain"/>
    <property type="match status" value="1"/>
</dbReference>
<keyword evidence="3" id="KW-1185">Reference proteome</keyword>
<name>A0ABU9E9P0_9BACT</name>
<feature type="repeat" description="TPR" evidence="1">
    <location>
        <begin position="489"/>
        <end position="522"/>
    </location>
</feature>
<evidence type="ECO:0000313" key="2">
    <source>
        <dbReference type="EMBL" id="MEK9500635.1"/>
    </source>
</evidence>
<dbReference type="RefSeq" id="WP_405286539.1">
    <property type="nucleotide sequence ID" value="NZ_JBBHLI010000003.1"/>
</dbReference>